<comment type="caution">
    <text evidence="1">The sequence shown here is derived from an EMBL/GenBank/DDBJ whole genome shotgun (WGS) entry which is preliminary data.</text>
</comment>
<name>A0ABR4Q858_9CEST</name>
<reference evidence="1 2" key="1">
    <citation type="journal article" date="2022" name="Front. Cell. Infect. Microbiol.">
        <title>The Genomes of Two Strains of Taenia crassiceps the Animal Model for the Study of Human Cysticercosis.</title>
        <authorList>
            <person name="Bobes R.J."/>
            <person name="Estrada K."/>
            <person name="Rios-Valencia D.G."/>
            <person name="Calderon-Gallegos A."/>
            <person name="de la Torre P."/>
            <person name="Carrero J.C."/>
            <person name="Sanchez-Flores A."/>
            <person name="Laclette J.P."/>
        </authorList>
    </citation>
    <scope>NUCLEOTIDE SEQUENCE [LARGE SCALE GENOMIC DNA]</scope>
    <source>
        <tissue evidence="1">Peritoneal cavity of infected mice</tissue>
    </source>
</reference>
<evidence type="ECO:0000313" key="1">
    <source>
        <dbReference type="EMBL" id="KAL5105869.1"/>
    </source>
</evidence>
<evidence type="ECO:0000313" key="2">
    <source>
        <dbReference type="Proteomes" id="UP001651158"/>
    </source>
</evidence>
<organism evidence="1 2">
    <name type="scientific">Taenia crassiceps</name>
    <dbReference type="NCBI Taxonomy" id="6207"/>
    <lineage>
        <taxon>Eukaryota</taxon>
        <taxon>Metazoa</taxon>
        <taxon>Spiralia</taxon>
        <taxon>Lophotrochozoa</taxon>
        <taxon>Platyhelminthes</taxon>
        <taxon>Cestoda</taxon>
        <taxon>Eucestoda</taxon>
        <taxon>Cyclophyllidea</taxon>
        <taxon>Taeniidae</taxon>
        <taxon>Taenia</taxon>
    </lineage>
</organism>
<protein>
    <submittedName>
        <fullName evidence="1">Uncharacterized protein</fullName>
    </submittedName>
</protein>
<gene>
    <name evidence="1" type="ORF">TcWFU_007251</name>
</gene>
<sequence length="87" mass="9575">MCPRRNDTPFDHLASPLLASTRLSSLLLHLAHGRGEEVSTEKHGNERVYGIARYAMESAIFSTLGSSISCLPEIPTSQRVDMTATHH</sequence>
<dbReference type="Proteomes" id="UP001651158">
    <property type="component" value="Unassembled WGS sequence"/>
</dbReference>
<keyword evidence="2" id="KW-1185">Reference proteome</keyword>
<accession>A0ABR4Q858</accession>
<dbReference type="EMBL" id="JAKROA010000007">
    <property type="protein sequence ID" value="KAL5105869.1"/>
    <property type="molecule type" value="Genomic_DNA"/>
</dbReference>
<proteinExistence type="predicted"/>